<evidence type="ECO:0000313" key="4">
    <source>
        <dbReference type="EMBL" id="EJK74523.1"/>
    </source>
</evidence>
<dbReference type="InterPro" id="IPR042529">
    <property type="entry name" value="IF_2B-like_C"/>
</dbReference>
<dbReference type="Gene3D" id="3.40.50.10470">
    <property type="entry name" value="Translation initiation factor eif-2b, domain 2"/>
    <property type="match status" value="1"/>
</dbReference>
<feature type="compositionally biased region" description="Low complexity" evidence="3">
    <location>
        <begin position="1760"/>
        <end position="1772"/>
    </location>
</feature>
<reference evidence="4 5" key="1">
    <citation type="journal article" date="2012" name="Genome Biol.">
        <title>Genome and low-iron response of an oceanic diatom adapted to chronic iron limitation.</title>
        <authorList>
            <person name="Lommer M."/>
            <person name="Specht M."/>
            <person name="Roy A.S."/>
            <person name="Kraemer L."/>
            <person name="Andreson R."/>
            <person name="Gutowska M.A."/>
            <person name="Wolf J."/>
            <person name="Bergner S.V."/>
            <person name="Schilhabel M.B."/>
            <person name="Klostermeier U.C."/>
            <person name="Beiko R.G."/>
            <person name="Rosenstiel P."/>
            <person name="Hippler M."/>
            <person name="Laroche J."/>
        </authorList>
    </citation>
    <scope>NUCLEOTIDE SEQUENCE [LARGE SCALE GENOMIC DNA]</scope>
    <source>
        <strain evidence="4 5">CCMP1005</strain>
    </source>
</reference>
<protein>
    <submittedName>
        <fullName evidence="4">Uncharacterized protein</fullName>
    </submittedName>
</protein>
<feature type="compositionally biased region" description="Basic and acidic residues" evidence="3">
    <location>
        <begin position="287"/>
        <end position="324"/>
    </location>
</feature>
<evidence type="ECO:0000256" key="2">
    <source>
        <dbReference type="RuleBase" id="RU003814"/>
    </source>
</evidence>
<dbReference type="GO" id="GO:0019509">
    <property type="term" value="P:L-methionine salvage from methylthioadenosine"/>
    <property type="evidence" value="ECO:0007669"/>
    <property type="project" value="TreeGrafter"/>
</dbReference>
<feature type="region of interest" description="Disordered" evidence="3">
    <location>
        <begin position="1730"/>
        <end position="1811"/>
    </location>
</feature>
<feature type="region of interest" description="Disordered" evidence="3">
    <location>
        <begin position="258"/>
        <end position="349"/>
    </location>
</feature>
<feature type="compositionally biased region" description="Basic residues" evidence="3">
    <location>
        <begin position="272"/>
        <end position="286"/>
    </location>
</feature>
<organism evidence="4 5">
    <name type="scientific">Thalassiosira oceanica</name>
    <name type="common">Marine diatom</name>
    <dbReference type="NCBI Taxonomy" id="159749"/>
    <lineage>
        <taxon>Eukaryota</taxon>
        <taxon>Sar</taxon>
        <taxon>Stramenopiles</taxon>
        <taxon>Ochrophyta</taxon>
        <taxon>Bacillariophyta</taxon>
        <taxon>Coscinodiscophyceae</taxon>
        <taxon>Thalassiosirophycidae</taxon>
        <taxon>Thalassiosirales</taxon>
        <taxon>Thalassiosiraceae</taxon>
        <taxon>Thalassiosira</taxon>
    </lineage>
</organism>
<proteinExistence type="inferred from homology"/>
<dbReference type="InterPro" id="IPR000649">
    <property type="entry name" value="IF-2B-related"/>
</dbReference>
<feature type="compositionally biased region" description="Basic residues" evidence="3">
    <location>
        <begin position="572"/>
        <end position="593"/>
    </location>
</feature>
<feature type="compositionally biased region" description="Basic and acidic residues" evidence="3">
    <location>
        <begin position="1736"/>
        <end position="1746"/>
    </location>
</feature>
<accession>K0T6V3</accession>
<evidence type="ECO:0000256" key="3">
    <source>
        <dbReference type="SAM" id="MobiDB-lite"/>
    </source>
</evidence>
<dbReference type="PANTHER" id="PTHR43475:SF1">
    <property type="entry name" value="METHYLTHIORIBOSE-1-PHOSPHATE ISOMERASE"/>
    <property type="match status" value="1"/>
</dbReference>
<dbReference type="eggNOG" id="KOG1468">
    <property type="taxonomic scope" value="Eukaryota"/>
</dbReference>
<dbReference type="EMBL" id="AGNL01003587">
    <property type="protein sequence ID" value="EJK74523.1"/>
    <property type="molecule type" value="Genomic_DNA"/>
</dbReference>
<feature type="region of interest" description="Disordered" evidence="3">
    <location>
        <begin position="57"/>
        <end position="123"/>
    </location>
</feature>
<dbReference type="Proteomes" id="UP000266841">
    <property type="component" value="Unassembled WGS sequence"/>
</dbReference>
<dbReference type="Pfam" id="PF01008">
    <property type="entry name" value="IF-2B"/>
    <property type="match status" value="1"/>
</dbReference>
<feature type="compositionally biased region" description="Basic residues" evidence="3">
    <location>
        <begin position="1786"/>
        <end position="1799"/>
    </location>
</feature>
<feature type="region of interest" description="Disordered" evidence="3">
    <location>
        <begin position="566"/>
        <end position="696"/>
    </location>
</feature>
<comment type="caution">
    <text evidence="4">The sequence shown here is derived from an EMBL/GenBank/DDBJ whole genome shotgun (WGS) entry which is preliminary data.</text>
</comment>
<feature type="compositionally biased region" description="Basic and acidic residues" evidence="3">
    <location>
        <begin position="617"/>
        <end position="635"/>
    </location>
</feature>
<evidence type="ECO:0000256" key="1">
    <source>
        <dbReference type="ARBA" id="ARBA00007251"/>
    </source>
</evidence>
<feature type="compositionally biased region" description="Basic and acidic residues" evidence="3">
    <location>
        <begin position="92"/>
        <end position="110"/>
    </location>
</feature>
<feature type="compositionally biased region" description="Basic residues" evidence="3">
    <location>
        <begin position="57"/>
        <end position="73"/>
    </location>
</feature>
<dbReference type="InterPro" id="IPR037171">
    <property type="entry name" value="NagB/RpiA_transferase-like"/>
</dbReference>
<evidence type="ECO:0000313" key="5">
    <source>
        <dbReference type="Proteomes" id="UP000266841"/>
    </source>
</evidence>
<name>K0T6V3_THAOC</name>
<comment type="similarity">
    <text evidence="1 2">Belongs to the eIF-2B alpha/beta/delta subunits family.</text>
</comment>
<feature type="compositionally biased region" description="Low complexity" evidence="3">
    <location>
        <begin position="665"/>
        <end position="677"/>
    </location>
</feature>
<feature type="compositionally biased region" description="Basic residues" evidence="3">
    <location>
        <begin position="600"/>
        <end position="616"/>
    </location>
</feature>
<dbReference type="OrthoDB" id="2461at2759"/>
<dbReference type="SUPFAM" id="SSF100950">
    <property type="entry name" value="NagB/RpiA/CoA transferase-like"/>
    <property type="match status" value="1"/>
</dbReference>
<dbReference type="PANTHER" id="PTHR43475">
    <property type="entry name" value="METHYLTHIORIBOSE-1-PHOSPHATE ISOMERASE"/>
    <property type="match status" value="1"/>
</dbReference>
<feature type="compositionally biased region" description="Basic and acidic residues" evidence="3">
    <location>
        <begin position="332"/>
        <end position="349"/>
    </location>
</feature>
<gene>
    <name evidence="4" type="ORF">THAOC_03793</name>
</gene>
<sequence>MALGSGGDTTTVGLQTVGLEQGGGKRCGRIDAIATRNIQRCRESPFPGGVSEDATARRVRRVRQHRRHRRKAIPKAGATCEETKTSNETNETSDRGCKQFEEREGGEFSDRPAASRRRLLTGPSRLVTRPDRISAAMDIDLDEYHPDTRPIEIKIEPAGGVQYSAIAALRITRDDGSDTLSKDGKQRYLKQFNKEFDETHLGRERRNIESIAHYAAKSRTPHSLLEQLTVNRYINAEQKRAAAYLIGPLSDFERSLRAHDSELRRQSNPPRSTKRRLPRRIVRKNRLRNEMREQQREAELQHKAKRAENAQRSRDYQRKLDERRTKKALKKREKELREKRAESRRLEQEQKQRVIRERIDFASRVDQITSDLDRRYGANCFSVKVQVTDYSEDNKPVATDPAVFGRCYFDRHSQNGTETYGEAEERAQILADCARLQELATDYSNPSKPVVVDPAVFGRCVYSDTDMEGVDLANERAKILAECADLKSLATDYSRPYKPIEVDVSESPDNPIVVDETETYVEAEERRRILAECKALKKHANPYRHEEAEERRRILAECKALKKHADPYRHNLQLRKKREKRRRARQRKRQAKKIRLDGHVRRKRFRRRKLPHPLVRRCREREGNRPPRMNGDRLRGGGKKPARVSCSPSYGEPESDLVYTSVENDSGSESEWSCSDSKPARSTRSTRKRSVAASNKDVVVDDDSECDEDDECEDDDFDSDITDHCPLVDEWRTETDGLCGQRTFLHQSGIKKFQFNGKEYALPNSVDIRSDSSLDTLEFLAALTISVLEFGHGHGEKCQHFSELRRLWTREQQSVRQGGQVNSDLWVDDTWLKYAGLKFGLSVKISLLVDDELKNEQRIDPFGLDTTGVGVVEMTCNARSTGNTYVPYHFDMKHQHSGKSPPPLDELGGIKEATNEAGNQACDDEGREGSTFTLKRVFTRAEIKKKSYRCDHCRKPACFMFGSYDEVNKCCLECRPADCNLPSNAGDWPLPYMTDHHRTTMLEECSSDADNDHGLPSLPTVLADLDIDKASMEDLRRYLADIDWGLRNTKVANRLELHIRRMKTCRRIIYLMDDAGGGMTMTERNLLMESANYILRESEEDSEYINQCQESTDFAEQARDRAVGRHEKERVKGSQHHCLEQLRRANFSKASVNHAETVFAQESSSNDPPFRKLIKEFLQLINKSESMNHEEFVREVDNLVDRACDCFVDKEIVPNFGYRIREGIKCLVIKHWAPDKTPNAMGQKGNTCSTSNACLRQFAKSVPGSLHRSTTGEMSESQKEQVHNAIAFVDMCICQLPKDRPMERYSEIASMLGVTVNDFDLFCQLNITAHAIAHKKRSKQPLPLLVSSAGSAQRFVSDEPVETSLVNYCGRCLHGEVLSNRVYLRGHTSASLQLYTSRLVAFYSHLHEFIGVSSESQILLDWTDRSTMSEADIKAYAEVMSQLGAIWAKKYNAVKNKRAADVTEEELEYYSNLPSTRSLGSEELEGTTPLTDDEQAYVDKIYLGRSASGRRYNELRFKMFEGEDLTEEEQAFVEKYYAHRSSTCFAYHESKLQKELDETVGRAKDCWRIEKVQMDKEGEKWIPPESPQADESAKSTAGKLSILERLTRKWHGKKMTKHDKSFLNALEPSLGSLPANSEEDAVLDGMMRGVERALGASRLKTATVEKGAPPATYEEAVDETKMYMMLIIKVLFHFDCFKPAAGANKLTDEQQDKMVSRFLRLYRPLLAAEASNGSSADEKRRSKGSDDTSTNVETKKQARKAPTTAKKTTNAKRGVAESAVVTTNSKTRKRRKTVAKKKASSVEKPAAATKGETTAHLMKAITRAKPAAAQEADRHESKFVQPNAPIEMAEDGEWICEACSFQNPADAATMCLMLAKTFGVEFFVASPFTTLDTSLSSGDQIEIEERPADEMINTGNAPKGMSCWNPAFDVTPASYITGIITEKGVLKPDADGRFDIKGFVARHS</sequence>
<keyword evidence="5" id="KW-1185">Reference proteome</keyword>
<dbReference type="GO" id="GO:0046523">
    <property type="term" value="F:S-methyl-5-thioribose-1-phosphate isomerase activity"/>
    <property type="evidence" value="ECO:0007669"/>
    <property type="project" value="TreeGrafter"/>
</dbReference>